<dbReference type="PANTHER" id="PTHR30250">
    <property type="entry name" value="PST FAMILY PREDICTED COLANIC ACID TRANSPORTER"/>
    <property type="match status" value="1"/>
</dbReference>
<feature type="transmembrane region" description="Helical" evidence="6">
    <location>
        <begin position="247"/>
        <end position="270"/>
    </location>
</feature>
<evidence type="ECO:0000256" key="3">
    <source>
        <dbReference type="ARBA" id="ARBA00022692"/>
    </source>
</evidence>
<dbReference type="Proteomes" id="UP000429838">
    <property type="component" value="Unassembled WGS sequence"/>
</dbReference>
<evidence type="ECO:0000313" key="8">
    <source>
        <dbReference type="Proteomes" id="UP000429838"/>
    </source>
</evidence>
<feature type="transmembrane region" description="Helical" evidence="6">
    <location>
        <begin position="359"/>
        <end position="380"/>
    </location>
</feature>
<evidence type="ECO:0000256" key="4">
    <source>
        <dbReference type="ARBA" id="ARBA00022989"/>
    </source>
</evidence>
<feature type="transmembrane region" description="Helical" evidence="6">
    <location>
        <begin position="38"/>
        <end position="59"/>
    </location>
</feature>
<keyword evidence="4 6" id="KW-1133">Transmembrane helix</keyword>
<gene>
    <name evidence="7" type="ORF">F2Z25_06715</name>
</gene>
<protein>
    <submittedName>
        <fullName evidence="7">Oligosaccharide flippase family protein</fullName>
    </submittedName>
</protein>
<feature type="transmembrane region" description="Helical" evidence="6">
    <location>
        <begin position="79"/>
        <end position="103"/>
    </location>
</feature>
<evidence type="ECO:0000256" key="6">
    <source>
        <dbReference type="SAM" id="Phobius"/>
    </source>
</evidence>
<evidence type="ECO:0000256" key="1">
    <source>
        <dbReference type="ARBA" id="ARBA00004651"/>
    </source>
</evidence>
<reference evidence="7 8" key="1">
    <citation type="journal article" date="2019" name="Nat. Med.">
        <title>A library of human gut bacterial isolates paired with longitudinal multiomics data enables mechanistic microbiome research.</title>
        <authorList>
            <person name="Poyet M."/>
            <person name="Groussin M."/>
            <person name="Gibbons S.M."/>
            <person name="Avila-Pacheco J."/>
            <person name="Jiang X."/>
            <person name="Kearney S.M."/>
            <person name="Perrotta A.R."/>
            <person name="Berdy B."/>
            <person name="Zhao S."/>
            <person name="Lieberman T.D."/>
            <person name="Swanson P.K."/>
            <person name="Smith M."/>
            <person name="Roesemann S."/>
            <person name="Alexander J.E."/>
            <person name="Rich S.A."/>
            <person name="Livny J."/>
            <person name="Vlamakis H."/>
            <person name="Clish C."/>
            <person name="Bullock K."/>
            <person name="Deik A."/>
            <person name="Scott J."/>
            <person name="Pierce K.A."/>
            <person name="Xavier R.J."/>
            <person name="Alm E.J."/>
        </authorList>
    </citation>
    <scope>NUCLEOTIDE SEQUENCE [LARGE SCALE GENOMIC DNA]</scope>
    <source>
        <strain evidence="7 8">BIOML-A1</strain>
    </source>
</reference>
<feature type="transmembrane region" description="Helical" evidence="6">
    <location>
        <begin position="115"/>
        <end position="135"/>
    </location>
</feature>
<feature type="transmembrane region" description="Helical" evidence="6">
    <location>
        <begin position="210"/>
        <end position="235"/>
    </location>
</feature>
<feature type="transmembrane region" description="Helical" evidence="6">
    <location>
        <begin position="325"/>
        <end position="347"/>
    </location>
</feature>
<dbReference type="GO" id="GO:0005886">
    <property type="term" value="C:plasma membrane"/>
    <property type="evidence" value="ECO:0007669"/>
    <property type="project" value="UniProtKB-SubCell"/>
</dbReference>
<dbReference type="RefSeq" id="WP_014298691.1">
    <property type="nucleotide sequence ID" value="NZ_CP131535.1"/>
</dbReference>
<name>A0A642L795_BACFG</name>
<dbReference type="AlphaFoldDB" id="A0A642L795"/>
<proteinExistence type="predicted"/>
<dbReference type="EMBL" id="VWAQ01000005">
    <property type="protein sequence ID" value="KAA5208385.1"/>
    <property type="molecule type" value="Genomic_DNA"/>
</dbReference>
<evidence type="ECO:0000313" key="7">
    <source>
        <dbReference type="EMBL" id="KAA5208385.1"/>
    </source>
</evidence>
<comment type="caution">
    <text evidence="7">The sequence shown here is derived from an EMBL/GenBank/DDBJ whole genome shotgun (WGS) entry which is preliminary data.</text>
</comment>
<dbReference type="InterPro" id="IPR050833">
    <property type="entry name" value="Poly_Biosynth_Transport"/>
</dbReference>
<feature type="transmembrane region" description="Helical" evidence="6">
    <location>
        <begin position="147"/>
        <end position="164"/>
    </location>
</feature>
<evidence type="ECO:0000256" key="5">
    <source>
        <dbReference type="ARBA" id="ARBA00023136"/>
    </source>
</evidence>
<keyword evidence="3 6" id="KW-0812">Transmembrane</keyword>
<sequence>MRSRFIELITVTASSIIELSTTLLITKIVAVQLSKDGYGFYSLILSVVALFSLLPFSSLHVGIERYIIEYKNRNKFARFYASIYLIHIVFFVLYLLLLLPLSPFLTGEWNEIWEIVYLFFITKVYKQFVFCILNINRKRISILYARIIDLSIQLILLYFFLIKGLSIQEILYASIVSSLLTIGYLVYIDSHNIYLKKVRVSDFLLVLKDVFSYSYPLIIWGIFAWIQSMIGRWFVDFYLTKSDVANFSMIFSLSLLPSTAISAIIGSYFVPIAYSNEAKSTGFIGRYINKILFAVSLVWLVIILTFLFLGEYIIVLFLDVKYLNIYWYLFWGLLGTGVYTLGQLSVYELYYYKKVKYLLLPNLLPGLLTIVGCMIIVPFWGFDGAVYVNVFTYVISGILTLYCTLYYGRKIKIIYGNC</sequence>
<accession>A0A642L795</accession>
<comment type="subcellular location">
    <subcellularLocation>
        <location evidence="1">Cell membrane</location>
        <topology evidence="1">Multi-pass membrane protein</topology>
    </subcellularLocation>
</comment>
<feature type="transmembrane region" description="Helical" evidence="6">
    <location>
        <begin position="291"/>
        <end position="313"/>
    </location>
</feature>
<organism evidence="7 8">
    <name type="scientific">Bacteroides fragilis</name>
    <dbReference type="NCBI Taxonomy" id="817"/>
    <lineage>
        <taxon>Bacteria</taxon>
        <taxon>Pseudomonadati</taxon>
        <taxon>Bacteroidota</taxon>
        <taxon>Bacteroidia</taxon>
        <taxon>Bacteroidales</taxon>
        <taxon>Bacteroidaceae</taxon>
        <taxon>Bacteroides</taxon>
    </lineage>
</organism>
<dbReference type="PANTHER" id="PTHR30250:SF11">
    <property type="entry name" value="O-ANTIGEN TRANSPORTER-RELATED"/>
    <property type="match status" value="1"/>
</dbReference>
<evidence type="ECO:0000256" key="2">
    <source>
        <dbReference type="ARBA" id="ARBA00022475"/>
    </source>
</evidence>
<feature type="transmembrane region" description="Helical" evidence="6">
    <location>
        <begin position="386"/>
        <end position="407"/>
    </location>
</feature>
<keyword evidence="2" id="KW-1003">Cell membrane</keyword>
<feature type="transmembrane region" description="Helical" evidence="6">
    <location>
        <begin position="5"/>
        <end position="26"/>
    </location>
</feature>
<keyword evidence="5 6" id="KW-0472">Membrane</keyword>
<feature type="transmembrane region" description="Helical" evidence="6">
    <location>
        <begin position="170"/>
        <end position="189"/>
    </location>
</feature>